<reference evidence="3" key="1">
    <citation type="submission" date="2014-08" db="EMBL/GenBank/DDBJ databases">
        <authorList>
            <person name="Moulin L."/>
        </authorList>
    </citation>
    <scope>NUCLEOTIDE SEQUENCE [LARGE SCALE GENOMIC DNA]</scope>
</reference>
<keyword evidence="1" id="KW-0812">Transmembrane</keyword>
<gene>
    <name evidence="2" type="ORF">MPL3356_240079</name>
</gene>
<evidence type="ECO:0000313" key="2">
    <source>
        <dbReference type="EMBL" id="CDX17546.1"/>
    </source>
</evidence>
<keyword evidence="3" id="KW-1185">Reference proteome</keyword>
<dbReference type="Proteomes" id="UP000045285">
    <property type="component" value="Unassembled WGS sequence"/>
</dbReference>
<feature type="transmembrane region" description="Helical" evidence="1">
    <location>
        <begin position="40"/>
        <end position="61"/>
    </location>
</feature>
<keyword evidence="1" id="KW-1133">Transmembrane helix</keyword>
<accession>A0A090DMI8</accession>
<proteinExistence type="predicted"/>
<dbReference type="AlphaFoldDB" id="A0A090DMI8"/>
<protein>
    <submittedName>
        <fullName evidence="2">Uncharacterized protein</fullName>
    </submittedName>
</protein>
<organism evidence="2 3">
    <name type="scientific">Mesorhizobium plurifarium</name>
    <dbReference type="NCBI Taxonomy" id="69974"/>
    <lineage>
        <taxon>Bacteria</taxon>
        <taxon>Pseudomonadati</taxon>
        <taxon>Pseudomonadota</taxon>
        <taxon>Alphaproteobacteria</taxon>
        <taxon>Hyphomicrobiales</taxon>
        <taxon>Phyllobacteriaceae</taxon>
        <taxon>Mesorhizobium</taxon>
    </lineage>
</organism>
<sequence length="81" mass="8225">MLKVFGNILVGSLALALFVAIAGAITALGGSIGEFPTLKQLGGSVSILGVFGFLLPLFCFVTSLGSGRRAKLAAGVSNDRR</sequence>
<dbReference type="EMBL" id="CCMZ01000017">
    <property type="protein sequence ID" value="CDX17546.1"/>
    <property type="molecule type" value="Genomic_DNA"/>
</dbReference>
<evidence type="ECO:0000313" key="3">
    <source>
        <dbReference type="Proteomes" id="UP000045285"/>
    </source>
</evidence>
<keyword evidence="1" id="KW-0472">Membrane</keyword>
<evidence type="ECO:0000256" key="1">
    <source>
        <dbReference type="SAM" id="Phobius"/>
    </source>
</evidence>
<name>A0A090DMI8_MESPL</name>